<keyword evidence="6" id="KW-0028">Amino-acid biosynthesis</keyword>
<dbReference type="SUPFAM" id="SSF51735">
    <property type="entry name" value="NAD(P)-binding Rossmann-fold domains"/>
    <property type="match status" value="1"/>
</dbReference>
<gene>
    <name evidence="9" type="ORF">D7X32_34450</name>
</gene>
<evidence type="ECO:0000256" key="7">
    <source>
        <dbReference type="RuleBase" id="RU004171"/>
    </source>
</evidence>
<protein>
    <recommendedName>
        <fullName evidence="2 6">Homoserine dehydrogenase</fullName>
        <ecNumber evidence="2 6">1.1.1.3</ecNumber>
    </recommendedName>
</protein>
<comment type="catalytic activity">
    <reaction evidence="6">
        <text>L-homoserine + NADP(+) = L-aspartate 4-semialdehyde + NADPH + H(+)</text>
        <dbReference type="Rhea" id="RHEA:15761"/>
        <dbReference type="ChEBI" id="CHEBI:15378"/>
        <dbReference type="ChEBI" id="CHEBI:57476"/>
        <dbReference type="ChEBI" id="CHEBI:57783"/>
        <dbReference type="ChEBI" id="CHEBI:58349"/>
        <dbReference type="ChEBI" id="CHEBI:537519"/>
        <dbReference type="EC" id="1.1.1.3"/>
    </reaction>
</comment>
<dbReference type="OrthoDB" id="9808167at2"/>
<evidence type="ECO:0000256" key="3">
    <source>
        <dbReference type="ARBA" id="ARBA00023002"/>
    </source>
</evidence>
<dbReference type="SUPFAM" id="SSF55347">
    <property type="entry name" value="Glyceraldehyde-3-phosphate dehydrogenase-like, C-terminal domain"/>
    <property type="match status" value="1"/>
</dbReference>
<dbReference type="EMBL" id="RAWE01000196">
    <property type="protein sequence ID" value="RKG96898.1"/>
    <property type="molecule type" value="Genomic_DNA"/>
</dbReference>
<feature type="domain" description="Homoserine dehydrogenase catalytic" evidence="8">
    <location>
        <begin position="168"/>
        <end position="346"/>
    </location>
</feature>
<dbReference type="RefSeq" id="WP_120606811.1">
    <property type="nucleotide sequence ID" value="NZ_RAWE01000196.1"/>
</dbReference>
<sequence length="351" mass="36899">MNPRAVRTVRFLLTGLGNVGVPLLEILQSRASLLIERYRLELLPVGLADSGGAAVSPHGLDIGAVLAVKRARHSVASLPVVGRPGMTGRDLVREVKADLLLEATPTSFQDGQPGLDITRDALMRGMAAVLASKGPLVLGFQELAGMSDLESPGRPPLRFSAAVGASMPLVNVGRRDLALGKLGRFEGVLNSTSHLLLCRMAEGRTYDAALKEAQALGIAETDPTLDVDGWDTAGKLVILANAVMRAPTTLKDVAVTGMRGVTHAELDAARAKGGQVLLLARGEPLGADRWEWSVRPTAVDASHPLARLGAMEMGAVFRSDLHGVNTVINGEQGARGTGAAMLKDVLEIFPD</sequence>
<dbReference type="InterPro" id="IPR001342">
    <property type="entry name" value="HDH_cat"/>
</dbReference>
<keyword evidence="10" id="KW-1185">Reference proteome</keyword>
<comment type="similarity">
    <text evidence="1 7">Belongs to the homoserine dehydrogenase family.</text>
</comment>
<dbReference type="PROSITE" id="PS01042">
    <property type="entry name" value="HOMOSER_DHGENASE"/>
    <property type="match status" value="1"/>
</dbReference>
<dbReference type="InterPro" id="IPR019811">
    <property type="entry name" value="HDH_CS"/>
</dbReference>
<dbReference type="PANTHER" id="PTHR43331:SF1">
    <property type="entry name" value="HOMOSERINE DEHYDROGENASE"/>
    <property type="match status" value="1"/>
</dbReference>
<dbReference type="Pfam" id="PF00742">
    <property type="entry name" value="Homoserine_dh"/>
    <property type="match status" value="1"/>
</dbReference>
<evidence type="ECO:0000256" key="5">
    <source>
        <dbReference type="PIRSR" id="PIRSR036497-2"/>
    </source>
</evidence>
<keyword evidence="3 6" id="KW-0560">Oxidoreductase</keyword>
<accession>A0A3A8JPE6</accession>
<reference evidence="10" key="1">
    <citation type="submission" date="2018-09" db="EMBL/GenBank/DDBJ databases">
        <authorList>
            <person name="Livingstone P.G."/>
            <person name="Whitworth D.E."/>
        </authorList>
    </citation>
    <scope>NUCLEOTIDE SEQUENCE [LARGE SCALE GENOMIC DNA]</scope>
    <source>
        <strain evidence="10">CA043D</strain>
    </source>
</reference>
<dbReference type="FunFam" id="3.30.360.10:FF:000005">
    <property type="entry name" value="Homoserine dehydrogenase"/>
    <property type="match status" value="1"/>
</dbReference>
<evidence type="ECO:0000256" key="6">
    <source>
        <dbReference type="RuleBase" id="RU000579"/>
    </source>
</evidence>
<keyword evidence="6" id="KW-0791">Threonine biosynthesis</keyword>
<evidence type="ECO:0000313" key="9">
    <source>
        <dbReference type="EMBL" id="RKG96898.1"/>
    </source>
</evidence>
<keyword evidence="6" id="KW-0486">Methionine biosynthesis</keyword>
<organism evidence="9 10">
    <name type="scientific">Corallococcus carmarthensis</name>
    <dbReference type="NCBI Taxonomy" id="2316728"/>
    <lineage>
        <taxon>Bacteria</taxon>
        <taxon>Pseudomonadati</taxon>
        <taxon>Myxococcota</taxon>
        <taxon>Myxococcia</taxon>
        <taxon>Myxococcales</taxon>
        <taxon>Cystobacterineae</taxon>
        <taxon>Myxococcaceae</taxon>
        <taxon>Corallococcus</taxon>
    </lineage>
</organism>
<name>A0A3A8JPE6_9BACT</name>
<evidence type="ECO:0000259" key="8">
    <source>
        <dbReference type="Pfam" id="PF00742"/>
    </source>
</evidence>
<evidence type="ECO:0000256" key="1">
    <source>
        <dbReference type="ARBA" id="ARBA00006753"/>
    </source>
</evidence>
<comment type="pathway">
    <text evidence="6">Amino-acid biosynthesis; L-methionine biosynthesis via de novo pathway; L-homoserine from L-aspartate: step 3/3.</text>
</comment>
<evidence type="ECO:0000256" key="4">
    <source>
        <dbReference type="PIRSR" id="PIRSR036497-1"/>
    </source>
</evidence>
<dbReference type="AlphaFoldDB" id="A0A3A8JPE6"/>
<dbReference type="EC" id="1.1.1.3" evidence="2 6"/>
<dbReference type="GO" id="GO:0004412">
    <property type="term" value="F:homoserine dehydrogenase activity"/>
    <property type="evidence" value="ECO:0007669"/>
    <property type="project" value="UniProtKB-EC"/>
</dbReference>
<dbReference type="Gene3D" id="3.40.50.720">
    <property type="entry name" value="NAD(P)-binding Rossmann-like Domain"/>
    <property type="match status" value="1"/>
</dbReference>
<dbReference type="Gene3D" id="3.30.360.10">
    <property type="entry name" value="Dihydrodipicolinate Reductase, domain 2"/>
    <property type="match status" value="1"/>
</dbReference>
<feature type="binding site" evidence="5">
    <location>
        <begin position="15"/>
        <end position="20"/>
    </location>
    <ligand>
        <name>NADP(+)</name>
        <dbReference type="ChEBI" id="CHEBI:58349"/>
    </ligand>
</feature>
<keyword evidence="5 6" id="KW-0521">NADP</keyword>
<feature type="binding site" evidence="5">
    <location>
        <position position="220"/>
    </location>
    <ligand>
        <name>L-homoserine</name>
        <dbReference type="ChEBI" id="CHEBI:57476"/>
    </ligand>
</feature>
<dbReference type="Proteomes" id="UP000268313">
    <property type="component" value="Unassembled WGS sequence"/>
</dbReference>
<dbReference type="PANTHER" id="PTHR43331">
    <property type="entry name" value="HOMOSERINE DEHYDROGENASE"/>
    <property type="match status" value="1"/>
</dbReference>
<comment type="caution">
    <text evidence="9">The sequence shown here is derived from an EMBL/GenBank/DDBJ whole genome shotgun (WGS) entry which is preliminary data.</text>
</comment>
<dbReference type="GO" id="GO:0009088">
    <property type="term" value="P:threonine biosynthetic process"/>
    <property type="evidence" value="ECO:0007669"/>
    <property type="project" value="UniProtKB-UniPathway"/>
</dbReference>
<evidence type="ECO:0000313" key="10">
    <source>
        <dbReference type="Proteomes" id="UP000268313"/>
    </source>
</evidence>
<comment type="pathway">
    <text evidence="6">Amino-acid biosynthesis; L-threonine biosynthesis; L-threonine from L-aspartate: step 3/5.</text>
</comment>
<dbReference type="UniPathway" id="UPA00050">
    <property type="reaction ID" value="UER00063"/>
</dbReference>
<feature type="binding site" evidence="5">
    <location>
        <position position="133"/>
    </location>
    <ligand>
        <name>NADPH</name>
        <dbReference type="ChEBI" id="CHEBI:57783"/>
    </ligand>
</feature>
<dbReference type="UniPathway" id="UPA00051">
    <property type="reaction ID" value="UER00465"/>
</dbReference>
<proteinExistence type="inferred from homology"/>
<dbReference type="InterPro" id="IPR036291">
    <property type="entry name" value="NAD(P)-bd_dom_sf"/>
</dbReference>
<dbReference type="PIRSF" id="PIRSF036497">
    <property type="entry name" value="HDH_short"/>
    <property type="match status" value="1"/>
</dbReference>
<evidence type="ECO:0000256" key="2">
    <source>
        <dbReference type="ARBA" id="ARBA00013213"/>
    </source>
</evidence>
<dbReference type="GO" id="GO:0009086">
    <property type="term" value="P:methionine biosynthetic process"/>
    <property type="evidence" value="ECO:0007669"/>
    <property type="project" value="UniProtKB-KW"/>
</dbReference>
<dbReference type="InterPro" id="IPR022697">
    <property type="entry name" value="HDH_short"/>
</dbReference>
<feature type="active site" description="Proton donor" evidence="4">
    <location>
        <position position="235"/>
    </location>
</feature>